<keyword evidence="3" id="KW-0496">Mitochondrion</keyword>
<feature type="region of interest" description="Disordered" evidence="1">
    <location>
        <begin position="143"/>
        <end position="172"/>
    </location>
</feature>
<evidence type="ECO:0000256" key="2">
    <source>
        <dbReference type="SAM" id="SignalP"/>
    </source>
</evidence>
<evidence type="ECO:0008006" key="5">
    <source>
        <dbReference type="Google" id="ProtNLM"/>
    </source>
</evidence>
<dbReference type="AlphaFoldDB" id="A0A3P3YBW8"/>
<feature type="signal peptide" evidence="2">
    <location>
        <begin position="1"/>
        <end position="21"/>
    </location>
</feature>
<protein>
    <recommendedName>
        <fullName evidence="5">FHA domain-containing protein</fullName>
    </recommendedName>
</protein>
<keyword evidence="2" id="KW-0732">Signal</keyword>
<feature type="region of interest" description="Disordered" evidence="1">
    <location>
        <begin position="21"/>
        <end position="117"/>
    </location>
</feature>
<proteinExistence type="predicted"/>
<sequence>MRVGVAVAFVVGVLLVASTDAMQKRRRDDAASPAKRVRFSAKAASATIHDEAQPRGDGNSNESSSQSESWDTFITESQAWSSYDESSAFPADQPHTTGTSGETGEPPSTTRPLSNVRAVITNNYDSTGVEQDENRRGYATDRLHLSPSSSATVTQAQPIPDTNNDGNDAEFGWDRSYQLSQSQLSQAFASSVFESIAQGTSAPTLRERYLEIIERPDFIEILTQVAKEIASRASSSRTNAATFVESVRDHLDPSFVANRGRDLVIQYRDDSGFSTREGFRVPLGDDAAFWTLGRKEGAMFRIRRADYDISRISFVMIAVPNRALIVVDVGCISGIFTIRREADAPVVDSTVDNRRVLAFNWGEHVTLQLAPGRLITFWPDELQTVQSLE</sequence>
<feature type="chain" id="PRO_5018035411" description="FHA domain-containing protein" evidence="2">
    <location>
        <begin position="22"/>
        <end position="389"/>
    </location>
</feature>
<name>A0A3P3YBW8_PLABS</name>
<organism evidence="3 4">
    <name type="scientific">Plasmodiophora brassicae</name>
    <name type="common">Clubroot disease agent</name>
    <dbReference type="NCBI Taxonomy" id="37360"/>
    <lineage>
        <taxon>Eukaryota</taxon>
        <taxon>Sar</taxon>
        <taxon>Rhizaria</taxon>
        <taxon>Endomyxa</taxon>
        <taxon>Phytomyxea</taxon>
        <taxon>Plasmodiophorida</taxon>
        <taxon>Plasmodiophoridae</taxon>
        <taxon>Plasmodiophora</taxon>
    </lineage>
</organism>
<accession>A0A3P3YBW8</accession>
<dbReference type="Proteomes" id="UP000290189">
    <property type="component" value="Unassembled WGS sequence"/>
</dbReference>
<feature type="compositionally biased region" description="Low complexity" evidence="1">
    <location>
        <begin position="96"/>
        <end position="110"/>
    </location>
</feature>
<reference evidence="3 4" key="1">
    <citation type="submission" date="2018-03" db="EMBL/GenBank/DDBJ databases">
        <authorList>
            <person name="Fogelqvist J."/>
        </authorList>
    </citation>
    <scope>NUCLEOTIDE SEQUENCE [LARGE SCALE GENOMIC DNA]</scope>
</reference>
<evidence type="ECO:0000313" key="3">
    <source>
        <dbReference type="EMBL" id="SPQ97629.1"/>
    </source>
</evidence>
<evidence type="ECO:0000256" key="1">
    <source>
        <dbReference type="SAM" id="MobiDB-lite"/>
    </source>
</evidence>
<feature type="compositionally biased region" description="Low complexity" evidence="1">
    <location>
        <begin position="59"/>
        <end position="69"/>
    </location>
</feature>
<dbReference type="EMBL" id="OVEO01000008">
    <property type="protein sequence ID" value="SPQ97629.1"/>
    <property type="molecule type" value="Genomic_DNA"/>
</dbReference>
<geneLocation type="mitochondrion" evidence="3"/>
<gene>
    <name evidence="3" type="ORF">PLBR_LOCUS4844</name>
</gene>
<evidence type="ECO:0000313" key="4">
    <source>
        <dbReference type="Proteomes" id="UP000290189"/>
    </source>
</evidence>
<feature type="compositionally biased region" description="Polar residues" evidence="1">
    <location>
        <begin position="146"/>
        <end position="166"/>
    </location>
</feature>
<feature type="compositionally biased region" description="Polar residues" evidence="1">
    <location>
        <begin position="70"/>
        <end position="85"/>
    </location>
</feature>